<dbReference type="InterPro" id="IPR046341">
    <property type="entry name" value="SET_dom_sf"/>
</dbReference>
<keyword evidence="1" id="KW-0175">Coiled coil</keyword>
<dbReference type="OrthoDB" id="510863at2"/>
<reference evidence="2 3" key="1">
    <citation type="submission" date="2014-06" db="EMBL/GenBank/DDBJ databases">
        <title>Whole Genome Sequences of Three Symbiotic Endozoicomonas Bacteria.</title>
        <authorList>
            <person name="Neave M.J."/>
            <person name="Apprill A."/>
            <person name="Voolstra C.R."/>
        </authorList>
    </citation>
    <scope>NUCLEOTIDE SEQUENCE [LARGE SCALE GENOMIC DNA]</scope>
    <source>
        <strain evidence="2 3">DSM 25634</strain>
    </source>
</reference>
<evidence type="ECO:0000313" key="2">
    <source>
        <dbReference type="EMBL" id="KEQ18730.1"/>
    </source>
</evidence>
<dbReference type="Proteomes" id="UP000028073">
    <property type="component" value="Unassembled WGS sequence"/>
</dbReference>
<feature type="coiled-coil region" evidence="1">
    <location>
        <begin position="78"/>
        <end position="105"/>
    </location>
</feature>
<sequence length="168" mass="19369">MFPQNYSDYLFSAGQDNDRLREDGYQSQIKSLEHQLTKPQNHYKQQVHEIRELRAQWKSNAERLVIAEKDCAKHKIKQEKALQTIEDQKEVIDRLENKVRLLTTGEGFWPDLKVQGSKIPGAGEGLFASRPIPKGVVIGEYYGTPTYRMEVGDDSHVVWRKSDKSPVL</sequence>
<keyword evidence="3" id="KW-1185">Reference proteome</keyword>
<dbReference type="Gene3D" id="2.170.270.10">
    <property type="entry name" value="SET domain"/>
    <property type="match status" value="1"/>
</dbReference>
<comment type="caution">
    <text evidence="2">The sequence shown here is derived from an EMBL/GenBank/DDBJ whole genome shotgun (WGS) entry which is preliminary data.</text>
</comment>
<dbReference type="SUPFAM" id="SSF82199">
    <property type="entry name" value="SET domain"/>
    <property type="match status" value="1"/>
</dbReference>
<name>A0A081NJV7_9GAMM</name>
<evidence type="ECO:0000313" key="3">
    <source>
        <dbReference type="Proteomes" id="UP000028073"/>
    </source>
</evidence>
<dbReference type="EMBL" id="JOKH01000001">
    <property type="protein sequence ID" value="KEQ18730.1"/>
    <property type="molecule type" value="Genomic_DNA"/>
</dbReference>
<accession>A0A081NJV7</accession>
<protein>
    <submittedName>
        <fullName evidence="2">Uncharacterized protein</fullName>
    </submittedName>
</protein>
<gene>
    <name evidence="2" type="ORF">GZ78_01110</name>
</gene>
<dbReference type="AlphaFoldDB" id="A0A081NJV7"/>
<evidence type="ECO:0000256" key="1">
    <source>
        <dbReference type="SAM" id="Coils"/>
    </source>
</evidence>
<proteinExistence type="predicted"/>
<dbReference type="RefSeq" id="WP_034832045.1">
    <property type="nucleotide sequence ID" value="NZ_JOKH01000001.1"/>
</dbReference>
<organism evidence="2 3">
    <name type="scientific">Endozoicomonas numazuensis</name>
    <dbReference type="NCBI Taxonomy" id="1137799"/>
    <lineage>
        <taxon>Bacteria</taxon>
        <taxon>Pseudomonadati</taxon>
        <taxon>Pseudomonadota</taxon>
        <taxon>Gammaproteobacteria</taxon>
        <taxon>Oceanospirillales</taxon>
        <taxon>Endozoicomonadaceae</taxon>
        <taxon>Endozoicomonas</taxon>
    </lineage>
</organism>